<organism evidence="2 3">
    <name type="scientific">Vitis vinifera</name>
    <name type="common">Grape</name>
    <dbReference type="NCBI Taxonomy" id="29760"/>
    <lineage>
        <taxon>Eukaryota</taxon>
        <taxon>Viridiplantae</taxon>
        <taxon>Streptophyta</taxon>
        <taxon>Embryophyta</taxon>
        <taxon>Tracheophyta</taxon>
        <taxon>Spermatophyta</taxon>
        <taxon>Magnoliopsida</taxon>
        <taxon>eudicotyledons</taxon>
        <taxon>Gunneridae</taxon>
        <taxon>Pentapetalae</taxon>
        <taxon>rosids</taxon>
        <taxon>Vitales</taxon>
        <taxon>Vitaceae</taxon>
        <taxon>Viteae</taxon>
        <taxon>Vitis</taxon>
    </lineage>
</organism>
<name>A0A438G887_VITVI</name>
<dbReference type="EMBL" id="QGNW01000537">
    <property type="protein sequence ID" value="RVW68368.1"/>
    <property type="molecule type" value="Genomic_DNA"/>
</dbReference>
<dbReference type="Proteomes" id="UP000288805">
    <property type="component" value="Unassembled WGS sequence"/>
</dbReference>
<evidence type="ECO:0000256" key="1">
    <source>
        <dbReference type="SAM" id="Phobius"/>
    </source>
</evidence>
<protein>
    <submittedName>
        <fullName evidence="2">Uncharacterized protein</fullName>
    </submittedName>
</protein>
<proteinExistence type="predicted"/>
<sequence length="122" mass="13932">MGGDPPTFVKARLPFGTSRVCRVLHSASAGMDNPQDCRSGNPFFAAFPFFLRNSYSVAWYYLLLLLFYLGCGDIRYMMHTRERLFKWLEVAEAMRAFISHHLGDIEEMRSQLESVEANLATA</sequence>
<evidence type="ECO:0000313" key="3">
    <source>
        <dbReference type="Proteomes" id="UP000288805"/>
    </source>
</evidence>
<keyword evidence="1" id="KW-0472">Membrane</keyword>
<accession>A0A438G887</accession>
<dbReference type="AlphaFoldDB" id="A0A438G887"/>
<reference evidence="2 3" key="1">
    <citation type="journal article" date="2018" name="PLoS Genet.">
        <title>Population sequencing reveals clonal diversity and ancestral inbreeding in the grapevine cultivar Chardonnay.</title>
        <authorList>
            <person name="Roach M.J."/>
            <person name="Johnson D.L."/>
            <person name="Bohlmann J."/>
            <person name="van Vuuren H.J."/>
            <person name="Jones S.J."/>
            <person name="Pretorius I.S."/>
            <person name="Schmidt S.A."/>
            <person name="Borneman A.R."/>
        </authorList>
    </citation>
    <scope>NUCLEOTIDE SEQUENCE [LARGE SCALE GENOMIC DNA]</scope>
    <source>
        <strain evidence="3">cv. Chardonnay</strain>
        <tissue evidence="2">Leaf</tissue>
    </source>
</reference>
<evidence type="ECO:0000313" key="2">
    <source>
        <dbReference type="EMBL" id="RVW68368.1"/>
    </source>
</evidence>
<keyword evidence="1" id="KW-0812">Transmembrane</keyword>
<gene>
    <name evidence="2" type="ORF">CK203_063806</name>
</gene>
<keyword evidence="1" id="KW-1133">Transmembrane helix</keyword>
<feature type="transmembrane region" description="Helical" evidence="1">
    <location>
        <begin position="58"/>
        <end position="78"/>
    </location>
</feature>
<comment type="caution">
    <text evidence="2">The sequence shown here is derived from an EMBL/GenBank/DDBJ whole genome shotgun (WGS) entry which is preliminary data.</text>
</comment>